<dbReference type="Pfam" id="PF05037">
    <property type="entry name" value="DUF669"/>
    <property type="match status" value="1"/>
</dbReference>
<keyword evidence="5" id="KW-1185">Reference proteome</keyword>
<proteinExistence type="predicted"/>
<protein>
    <recommendedName>
        <fullName evidence="6">DUF669 domain-containing protein</fullName>
    </recommendedName>
</protein>
<evidence type="ECO:0000313" key="5">
    <source>
        <dbReference type="Proteomes" id="UP000095008"/>
    </source>
</evidence>
<reference evidence="3 4" key="1">
    <citation type="journal article" date="2016" name="Int. J. Mol. Sci.">
        <title>Comparative genomics of the extreme acidophile Acidithiobacillus thiooxidans reveals intraspecific divergence and niche adaptation.</title>
        <authorList>
            <person name="Zhang X."/>
            <person name="Feng X."/>
            <person name="Tao J."/>
            <person name="Ma L."/>
            <person name="Xiao Y."/>
            <person name="Liang Y."/>
            <person name="Liu X."/>
            <person name="Yin H."/>
        </authorList>
    </citation>
    <scope>NUCLEOTIDE SEQUENCE [LARGE SCALE GENOMIC DNA]</scope>
    <source>
        <strain evidence="2 4">A02</strain>
        <strain evidence="3">DXS-W</strain>
    </source>
</reference>
<dbReference type="EMBL" id="LWSA01000074">
    <property type="protein sequence ID" value="OCX74178.1"/>
    <property type="molecule type" value="Genomic_DNA"/>
</dbReference>
<organism evidence="3 5">
    <name type="scientific">Acidithiobacillus thiooxidans</name>
    <name type="common">Thiobacillus thiooxidans</name>
    <dbReference type="NCBI Taxonomy" id="930"/>
    <lineage>
        <taxon>Bacteria</taxon>
        <taxon>Pseudomonadati</taxon>
        <taxon>Pseudomonadota</taxon>
        <taxon>Acidithiobacillia</taxon>
        <taxon>Acidithiobacillales</taxon>
        <taxon>Acidithiobacillaceae</taxon>
        <taxon>Acidithiobacillus</taxon>
    </lineage>
</organism>
<evidence type="ECO:0000313" key="2">
    <source>
        <dbReference type="EMBL" id="OCX74178.1"/>
    </source>
</evidence>
<dbReference type="Proteomes" id="UP000094893">
    <property type="component" value="Unassembled WGS sequence"/>
</dbReference>
<evidence type="ECO:0000313" key="4">
    <source>
        <dbReference type="Proteomes" id="UP000094893"/>
    </source>
</evidence>
<dbReference type="Proteomes" id="UP000095008">
    <property type="component" value="Unassembled WGS sequence"/>
</dbReference>
<dbReference type="InterPro" id="IPR007731">
    <property type="entry name" value="DUF669"/>
</dbReference>
<feature type="region of interest" description="Disordered" evidence="1">
    <location>
        <begin position="18"/>
        <end position="41"/>
    </location>
</feature>
<dbReference type="EMBL" id="LWRY01000025">
    <property type="protein sequence ID" value="OCX74962.1"/>
    <property type="molecule type" value="Genomic_DNA"/>
</dbReference>
<accession>A0A1C2IG62</accession>
<dbReference type="RefSeq" id="WP_024894949.1">
    <property type="nucleotide sequence ID" value="NZ_JAAOMO010000036.1"/>
</dbReference>
<evidence type="ECO:0000256" key="1">
    <source>
        <dbReference type="SAM" id="MobiDB-lite"/>
    </source>
</evidence>
<dbReference type="AlphaFoldDB" id="A0A1C2IG62"/>
<sequence length="198" mass="20874">MGNLSGFYQNYGNIKESSGSLPPGDYNVGIESAEAKPTKNDPNQGYLELKLKVLDGQHQGMYAPSIRLNLWNASDKAREIAEESLKSITLATNAGAIDDSSQLVGKTMQVTVRPQKNAPEYNESVNPKQIGSAPAIQNQFNPQGGFNPNGGNQGGFNPNGGNQGGGNQGGGAVPAFMPSQAAPAPQEQQPAYQPSFRP</sequence>
<dbReference type="OrthoDB" id="5220at2"/>
<name>A0A1C2IG62_ACITH</name>
<feature type="compositionally biased region" description="Low complexity" evidence="1">
    <location>
        <begin position="137"/>
        <end position="146"/>
    </location>
</feature>
<feature type="compositionally biased region" description="Gly residues" evidence="1">
    <location>
        <begin position="147"/>
        <end position="172"/>
    </location>
</feature>
<gene>
    <name evidence="3" type="ORF">A6M23_04295</name>
    <name evidence="2" type="ORF">A6P07_06195</name>
</gene>
<feature type="compositionally biased region" description="Low complexity" evidence="1">
    <location>
        <begin position="178"/>
        <end position="198"/>
    </location>
</feature>
<evidence type="ECO:0008006" key="6">
    <source>
        <dbReference type="Google" id="ProtNLM"/>
    </source>
</evidence>
<comment type="caution">
    <text evidence="3">The sequence shown here is derived from an EMBL/GenBank/DDBJ whole genome shotgun (WGS) entry which is preliminary data.</text>
</comment>
<evidence type="ECO:0000313" key="3">
    <source>
        <dbReference type="EMBL" id="OCX74962.1"/>
    </source>
</evidence>
<dbReference type="STRING" id="930.GCA_002079865_02087"/>
<feature type="region of interest" description="Disordered" evidence="1">
    <location>
        <begin position="137"/>
        <end position="198"/>
    </location>
</feature>